<feature type="region of interest" description="Disordered" evidence="1">
    <location>
        <begin position="1002"/>
        <end position="1032"/>
    </location>
</feature>
<evidence type="ECO:0000256" key="1">
    <source>
        <dbReference type="SAM" id="MobiDB-lite"/>
    </source>
</evidence>
<dbReference type="Gene3D" id="3.80.10.10">
    <property type="entry name" value="Ribonuclease Inhibitor"/>
    <property type="match status" value="1"/>
</dbReference>
<proteinExistence type="predicted"/>
<dbReference type="PANTHER" id="PTHR24112">
    <property type="entry name" value="LEUCINE-RICH REPEAT, ISOFORM F-RELATED"/>
    <property type="match status" value="1"/>
</dbReference>
<gene>
    <name evidence="3" type="ORF">BDY21DRAFT_392022</name>
</gene>
<evidence type="ECO:0000313" key="4">
    <source>
        <dbReference type="Proteomes" id="UP000799766"/>
    </source>
</evidence>
<accession>A0A6A6NZW6</accession>
<feature type="compositionally biased region" description="Polar residues" evidence="1">
    <location>
        <begin position="9"/>
        <end position="19"/>
    </location>
</feature>
<dbReference type="OrthoDB" id="120976at2759"/>
<dbReference type="AlphaFoldDB" id="A0A6A6NZW6"/>
<dbReference type="SUPFAM" id="SSF52047">
    <property type="entry name" value="RNI-like"/>
    <property type="match status" value="1"/>
</dbReference>
<protein>
    <recommendedName>
        <fullName evidence="2">PH domain-containing protein</fullName>
    </recommendedName>
</protein>
<name>A0A6A6NZW6_9PEZI</name>
<feature type="compositionally biased region" description="Polar residues" evidence="1">
    <location>
        <begin position="191"/>
        <end position="211"/>
    </location>
</feature>
<keyword evidence="4" id="KW-1185">Reference proteome</keyword>
<feature type="region of interest" description="Disordered" evidence="1">
    <location>
        <begin position="1"/>
        <end position="95"/>
    </location>
</feature>
<organism evidence="3 4">
    <name type="scientific">Lineolata rhizophorae</name>
    <dbReference type="NCBI Taxonomy" id="578093"/>
    <lineage>
        <taxon>Eukaryota</taxon>
        <taxon>Fungi</taxon>
        <taxon>Dikarya</taxon>
        <taxon>Ascomycota</taxon>
        <taxon>Pezizomycotina</taxon>
        <taxon>Dothideomycetes</taxon>
        <taxon>Dothideomycetes incertae sedis</taxon>
        <taxon>Lineolatales</taxon>
        <taxon>Lineolataceae</taxon>
        <taxon>Lineolata</taxon>
    </lineage>
</organism>
<dbReference type="EMBL" id="MU001681">
    <property type="protein sequence ID" value="KAF2457042.1"/>
    <property type="molecule type" value="Genomic_DNA"/>
</dbReference>
<dbReference type="InterPro" id="IPR051279">
    <property type="entry name" value="PP1-Reg/Actin-Interact_Protein"/>
</dbReference>
<dbReference type="SMART" id="SM00368">
    <property type="entry name" value="LRR_RI"/>
    <property type="match status" value="6"/>
</dbReference>
<feature type="compositionally biased region" description="Pro residues" evidence="1">
    <location>
        <begin position="1019"/>
        <end position="1028"/>
    </location>
</feature>
<dbReference type="PROSITE" id="PS50003">
    <property type="entry name" value="PH_DOMAIN"/>
    <property type="match status" value="1"/>
</dbReference>
<dbReference type="GO" id="GO:0034315">
    <property type="term" value="P:regulation of Arp2/3 complex-mediated actin nucleation"/>
    <property type="evidence" value="ECO:0007669"/>
    <property type="project" value="TreeGrafter"/>
</dbReference>
<feature type="region of interest" description="Disordered" evidence="1">
    <location>
        <begin position="180"/>
        <end position="220"/>
    </location>
</feature>
<sequence>MPKRRSLFTRPQLSALTTIHDSREREKEPRASSSPILASGVLKKKRSPSFHLINGSTPPKEPDVGIEEYVPSPDGVGAAPQPASRGSSGRPTSVFGSFRSLRSNDFMEEPLTSTSSNAPSVNWGDALDNYGRSRNVIYHGEVQTSSSLFRKKKEYLVLTETHILRFKNCHRAAESFPIISPPPVARRLTNPRHSSSPSIGSQQELQTVNSEHSGEERPRDFGTPLRQIVAVYKIDDGRPFFAIEFACLDEEANNGSTMMIQFNAPDERDSWLTHIRAAADAVRLADTNPISPRNSNRCARVVEREGDYEPPNYAIYKVVQRPAKSTGRNSSDDLTKIATTVCFMAIGVHKVHLIPLARGHSSSSVALSSLNVQGAYGIMTMTNMRVREEDDGFELTFRMPLQPPKVLYLASLASRDIAIRLRHVETFLRPEWESRPYMFMVPEDVRREILAERSPERVPEDYFDRTLTAYCIAYNLRPRNIRYGVLDSDEDSPHFVLYPPEDPKQKYSTLELLAVMRALRYNECFGTVSFAGVVLDSLNMLGDAYGEEHLCTRTKRGSPVSLDHQVLRDAHLLIQEVRAMAMTNRRLRRMDFTGCIKRVPKVSDNPKYRDPGCGIVEALFPLCRAQATNVDWISLNHIQLADSDLDYLVGAASERLCHFRGLEMSCCGLTDRTMSLTLDALRAQENTLEALDISDNQVRLSPLIFEPEIRVFGFIRRLDLSKTARTSAAEPLISFNTLKLWRLQMLRLSQTVLNTQDVASLAQYLQTKHSSALRELHLDQTTLTGGDIATLMYCMAHDVDGEARERDLYLDISQNRPTTAHRDLAEAIAQGWAPTRVSLRYLEYSDEAQFRELVRALGKNNSIRWLDISRCSLPSDASEDTCRELEKMFARNSTLLGLDISGENSRLEQAKIGVGINHALCGLMRNNTLQTLQIRNQNLGVQGASTLADVLKVNTALRVLECDDNNISLPGFTDLVNALYHNTTLTYMSPMLEAREAHFRMTEQQIRQASEDASKQHPASPPPAPRRGPPVHLTEQDIGAALRLVEESWDRQAYRLAQYLARNAAVAAGVTDAAALAVDDEVFERPGSAGPPTGGAGSASRSGSGLGMNGIAGGGGGCGGAVGVPPDVRGLMEKVVVERTPTVEKDGRLGVADGVDGSVSRTSLGHVRTESEEERMAWAAEVDKRLDGGL</sequence>
<feature type="domain" description="PH" evidence="2">
    <location>
        <begin position="135"/>
        <end position="280"/>
    </location>
</feature>
<evidence type="ECO:0000259" key="2">
    <source>
        <dbReference type="PROSITE" id="PS50003"/>
    </source>
</evidence>
<evidence type="ECO:0000313" key="3">
    <source>
        <dbReference type="EMBL" id="KAF2457042.1"/>
    </source>
</evidence>
<dbReference type="InterPro" id="IPR032675">
    <property type="entry name" value="LRR_dom_sf"/>
</dbReference>
<dbReference type="GO" id="GO:0005886">
    <property type="term" value="C:plasma membrane"/>
    <property type="evidence" value="ECO:0007669"/>
    <property type="project" value="TreeGrafter"/>
</dbReference>
<feature type="compositionally biased region" description="Polar residues" evidence="1">
    <location>
        <begin position="84"/>
        <end position="95"/>
    </location>
</feature>
<dbReference type="InterPro" id="IPR001849">
    <property type="entry name" value="PH_domain"/>
</dbReference>
<dbReference type="InterPro" id="IPR057334">
    <property type="entry name" value="PH_2nd_LRR"/>
</dbReference>
<dbReference type="Pfam" id="PF25353">
    <property type="entry name" value="PH_2nd_LRR"/>
    <property type="match status" value="1"/>
</dbReference>
<dbReference type="PANTHER" id="PTHR24112:SF66">
    <property type="entry name" value="LEUCINE-RICH REPEAT, ISOFORM F"/>
    <property type="match status" value="1"/>
</dbReference>
<reference evidence="3" key="1">
    <citation type="journal article" date="2020" name="Stud. Mycol.">
        <title>101 Dothideomycetes genomes: a test case for predicting lifestyles and emergence of pathogens.</title>
        <authorList>
            <person name="Haridas S."/>
            <person name="Albert R."/>
            <person name="Binder M."/>
            <person name="Bloem J."/>
            <person name="Labutti K."/>
            <person name="Salamov A."/>
            <person name="Andreopoulos B."/>
            <person name="Baker S."/>
            <person name="Barry K."/>
            <person name="Bills G."/>
            <person name="Bluhm B."/>
            <person name="Cannon C."/>
            <person name="Castanera R."/>
            <person name="Culley D."/>
            <person name="Daum C."/>
            <person name="Ezra D."/>
            <person name="Gonzalez J."/>
            <person name="Henrissat B."/>
            <person name="Kuo A."/>
            <person name="Liang C."/>
            <person name="Lipzen A."/>
            <person name="Lutzoni F."/>
            <person name="Magnuson J."/>
            <person name="Mondo S."/>
            <person name="Nolan M."/>
            <person name="Ohm R."/>
            <person name="Pangilinan J."/>
            <person name="Park H.-J."/>
            <person name="Ramirez L."/>
            <person name="Alfaro M."/>
            <person name="Sun H."/>
            <person name="Tritt A."/>
            <person name="Yoshinaga Y."/>
            <person name="Zwiers L.-H."/>
            <person name="Turgeon B."/>
            <person name="Goodwin S."/>
            <person name="Spatafora J."/>
            <person name="Crous P."/>
            <person name="Grigoriev I."/>
        </authorList>
    </citation>
    <scope>NUCLEOTIDE SEQUENCE</scope>
    <source>
        <strain evidence="3">ATCC 16933</strain>
    </source>
</reference>
<feature type="compositionally biased region" description="Basic and acidic residues" evidence="1">
    <location>
        <begin position="20"/>
        <end position="30"/>
    </location>
</feature>
<dbReference type="Proteomes" id="UP000799766">
    <property type="component" value="Unassembled WGS sequence"/>
</dbReference>